<gene>
    <name evidence="3" type="ORF">BIV57_19525</name>
</gene>
<dbReference type="PANTHER" id="PTHR31084">
    <property type="entry name" value="ALPHA-L-FUCOSIDASE 2"/>
    <property type="match status" value="1"/>
</dbReference>
<dbReference type="InterPro" id="IPR049053">
    <property type="entry name" value="AFCA-like_C"/>
</dbReference>
<name>A0A1J7BB29_9ACTN</name>
<dbReference type="PANTHER" id="PTHR31084:SF0">
    <property type="entry name" value="ALPHA-L-FUCOSIDASE 2"/>
    <property type="match status" value="1"/>
</dbReference>
<dbReference type="InterPro" id="IPR008928">
    <property type="entry name" value="6-hairpin_glycosidase_sf"/>
</dbReference>
<dbReference type="AlphaFoldDB" id="A0A1J7BB29"/>
<comment type="caution">
    <text evidence="3">The sequence shown here is derived from an EMBL/GenBank/DDBJ whole genome shotgun (WGS) entry which is preliminary data.</text>
</comment>
<dbReference type="InterPro" id="IPR054363">
    <property type="entry name" value="GH95_cat"/>
</dbReference>
<keyword evidence="4" id="KW-1185">Reference proteome</keyword>
<dbReference type="Gene3D" id="1.50.10.10">
    <property type="match status" value="1"/>
</dbReference>
<dbReference type="GO" id="GO:0004560">
    <property type="term" value="F:alpha-L-fucosidase activity"/>
    <property type="evidence" value="ECO:0007669"/>
    <property type="project" value="TreeGrafter"/>
</dbReference>
<dbReference type="Pfam" id="PF22124">
    <property type="entry name" value="Glyco_hydro_95_cat"/>
    <property type="match status" value="1"/>
</dbReference>
<reference evidence="3 4" key="1">
    <citation type="submission" date="2016-10" db="EMBL/GenBank/DDBJ databases">
        <title>Genome sequence of Streptomyces gilvigriseus MUSC 26.</title>
        <authorList>
            <person name="Lee L.-H."/>
            <person name="Ser H.-L."/>
        </authorList>
    </citation>
    <scope>NUCLEOTIDE SEQUENCE [LARGE SCALE GENOMIC DNA]</scope>
    <source>
        <strain evidence="3 4">MUSC 26</strain>
    </source>
</reference>
<organism evidence="3 4">
    <name type="scientific">Mangrovactinospora gilvigrisea</name>
    <dbReference type="NCBI Taxonomy" id="1428644"/>
    <lineage>
        <taxon>Bacteria</taxon>
        <taxon>Bacillati</taxon>
        <taxon>Actinomycetota</taxon>
        <taxon>Actinomycetes</taxon>
        <taxon>Kitasatosporales</taxon>
        <taxon>Streptomycetaceae</taxon>
        <taxon>Mangrovactinospora</taxon>
    </lineage>
</organism>
<sequence length="755" mass="81684">MTADTAPWRSALADADMVWQRIPTTWYEGPFLGNGGLGSGIYAEPAEPADPANADRPIRRLRFNVQHSEVQDHRPRFGTLWGLARLPIGHFTLTTAGDITALDWRLDLWNAELTGTVTTTAGILRLRALVHAERDVLTVRLTPGRGESAATWTWTAAEAISPRVHSPRPRPTGYTGNDPAVLDGDQSFAVTAHARGASVQHLLAGGGHTTAWRQTVAADGTATLAVGLAHAFPGDAHPAAAAALVEAEAEAEADADTAAHRAWWHAFYPKSFLSVPDARLQAFYWIQLYKTASATRRDRPVMATCGPWLEPTPWPATWWNLNVQLEYWLIQGSNHIDQLDSLTRALAEHADRLGDALAPAYRADGAGLPRTTDIHLAGGGPTDGTDPGHGVGVPGEADPTPEIGNLAWALHNVWLTYRHTMDEALLRDTVFPLLRRCVAYYLRFLAAGPDGFLHLPLTYSPEYGTATDVNYDLALIRWGCATLLDAARVLGVDDPSAAAWEDTLKRLTPYPVDGTGLMIGAGTPLATSHRHYSHLLMIFPLHLMTWEQPEHRALIERSLAHWVGFTGALQGYTFTGAASIAAGMGDGDRAQGYLEQLLAEFIKPNTMYQESGPVIETPLSAVRSLQDMVCQSWGGVLRLFPAVPSAWDDVRLQDFRTEGAFLLAAERRAGRTAWMRIRSEAGAPCVLRSDLGAAVEVRDADGRTVPHETLDNGDLRLHLAAGEEALVHPAGTPRPSTALGPVAPGAPAARWGLPA</sequence>
<dbReference type="OrthoDB" id="9816459at2"/>
<dbReference type="RefSeq" id="WP_071658215.1">
    <property type="nucleotide sequence ID" value="NZ_MLCF01000128.1"/>
</dbReference>
<evidence type="ECO:0000313" key="3">
    <source>
        <dbReference type="EMBL" id="OIV35813.1"/>
    </source>
</evidence>
<dbReference type="InterPro" id="IPR012341">
    <property type="entry name" value="6hp_glycosidase-like_sf"/>
</dbReference>
<dbReference type="EMBL" id="MLCF01000128">
    <property type="protein sequence ID" value="OIV35813.1"/>
    <property type="molecule type" value="Genomic_DNA"/>
</dbReference>
<dbReference type="GO" id="GO:0005975">
    <property type="term" value="P:carbohydrate metabolic process"/>
    <property type="evidence" value="ECO:0007669"/>
    <property type="project" value="InterPro"/>
</dbReference>
<proteinExistence type="predicted"/>
<accession>A0A1J7BB29</accession>
<dbReference type="Pfam" id="PF21307">
    <property type="entry name" value="Glyco_hydro_95_C"/>
    <property type="match status" value="1"/>
</dbReference>
<protein>
    <submittedName>
        <fullName evidence="3">Tat pathway signal sequence domain protein</fullName>
    </submittedName>
</protein>
<feature type="domain" description="Alpha fucosidase A-like C-terminal" evidence="1">
    <location>
        <begin position="631"/>
        <end position="724"/>
    </location>
</feature>
<evidence type="ECO:0000313" key="4">
    <source>
        <dbReference type="Proteomes" id="UP000243342"/>
    </source>
</evidence>
<dbReference type="SUPFAM" id="SSF48208">
    <property type="entry name" value="Six-hairpin glycosidases"/>
    <property type="match status" value="1"/>
</dbReference>
<evidence type="ECO:0000259" key="2">
    <source>
        <dbReference type="Pfam" id="PF22124"/>
    </source>
</evidence>
<evidence type="ECO:0000259" key="1">
    <source>
        <dbReference type="Pfam" id="PF21307"/>
    </source>
</evidence>
<dbReference type="STRING" id="1428644.BIV57_19525"/>
<feature type="domain" description="Glycosyl hydrolase family 95 catalytic" evidence="2">
    <location>
        <begin position="289"/>
        <end position="608"/>
    </location>
</feature>
<dbReference type="Proteomes" id="UP000243342">
    <property type="component" value="Unassembled WGS sequence"/>
</dbReference>